<keyword evidence="6" id="KW-0808">Transferase</keyword>
<keyword evidence="6" id="KW-0489">Methyltransferase</keyword>
<proteinExistence type="predicted"/>
<evidence type="ECO:0000313" key="6">
    <source>
        <dbReference type="EMBL" id="QHV95672.1"/>
    </source>
</evidence>
<keyword evidence="2 5" id="KW-0812">Transmembrane</keyword>
<dbReference type="Pfam" id="PF04191">
    <property type="entry name" value="PEMT"/>
    <property type="match status" value="1"/>
</dbReference>
<comment type="subcellular location">
    <subcellularLocation>
        <location evidence="1">Endomembrane system</location>
        <topology evidence="1">Multi-pass membrane protein</topology>
    </subcellularLocation>
</comment>
<evidence type="ECO:0000256" key="5">
    <source>
        <dbReference type="SAM" id="Phobius"/>
    </source>
</evidence>
<dbReference type="GO" id="GO:0008168">
    <property type="term" value="F:methyltransferase activity"/>
    <property type="evidence" value="ECO:0007669"/>
    <property type="project" value="UniProtKB-KW"/>
</dbReference>
<evidence type="ECO:0000256" key="1">
    <source>
        <dbReference type="ARBA" id="ARBA00004127"/>
    </source>
</evidence>
<organism evidence="6 7">
    <name type="scientific">Spirosoma endbachense</name>
    <dbReference type="NCBI Taxonomy" id="2666025"/>
    <lineage>
        <taxon>Bacteria</taxon>
        <taxon>Pseudomonadati</taxon>
        <taxon>Bacteroidota</taxon>
        <taxon>Cytophagia</taxon>
        <taxon>Cytophagales</taxon>
        <taxon>Cytophagaceae</taxon>
        <taxon>Spirosoma</taxon>
    </lineage>
</organism>
<feature type="transmembrane region" description="Helical" evidence="5">
    <location>
        <begin position="114"/>
        <end position="132"/>
    </location>
</feature>
<reference evidence="6 7" key="1">
    <citation type="submission" date="2019-11" db="EMBL/GenBank/DDBJ databases">
        <title>Spirosoma endbachense sp. nov., isolated from a natural salt meadow.</title>
        <authorList>
            <person name="Rojas J."/>
            <person name="Ambika Manirajan B."/>
            <person name="Ratering S."/>
            <person name="Suarez C."/>
            <person name="Geissler-Plaum R."/>
            <person name="Schnell S."/>
        </authorList>
    </citation>
    <scope>NUCLEOTIDE SEQUENCE [LARGE SCALE GENOMIC DNA]</scope>
    <source>
        <strain evidence="6 7">I-24</strain>
    </source>
</reference>
<dbReference type="EMBL" id="CP045997">
    <property type="protein sequence ID" value="QHV95672.1"/>
    <property type="molecule type" value="Genomic_DNA"/>
</dbReference>
<evidence type="ECO:0000256" key="3">
    <source>
        <dbReference type="ARBA" id="ARBA00022989"/>
    </source>
</evidence>
<protein>
    <submittedName>
        <fullName evidence="6">Isoprenylcysteine carboxylmethyltransferase family protein</fullName>
    </submittedName>
</protein>
<dbReference type="Proteomes" id="UP000464577">
    <property type="component" value="Chromosome"/>
</dbReference>
<name>A0A6P1VUA0_9BACT</name>
<sequence>MRPPSLLAHLLAILLLPVTVTIVIPWLIYVPHQWVTLNTWVVKLMGGLVGLAGFTLLLRTIWLFNGIGKGTLAPWEPPQRLVVVGPYRYCRNPMISGVLAMLLGEALLLQSGNLLLWAGLVFGINTVYFIGLEEPDLLNRFGTDYQHYKQHVPRWIPYFRPYQPPLQS</sequence>
<gene>
    <name evidence="6" type="ORF">GJR95_11935</name>
</gene>
<keyword evidence="4 5" id="KW-0472">Membrane</keyword>
<dbReference type="InterPro" id="IPR007318">
    <property type="entry name" value="Phopholipid_MeTrfase"/>
</dbReference>
<dbReference type="Gene3D" id="1.20.120.1630">
    <property type="match status" value="1"/>
</dbReference>
<evidence type="ECO:0000256" key="2">
    <source>
        <dbReference type="ARBA" id="ARBA00022692"/>
    </source>
</evidence>
<dbReference type="RefSeq" id="WP_162386082.1">
    <property type="nucleotide sequence ID" value="NZ_CP045997.1"/>
</dbReference>
<dbReference type="AlphaFoldDB" id="A0A6P1VUA0"/>
<keyword evidence="3 5" id="KW-1133">Transmembrane helix</keyword>
<feature type="transmembrane region" description="Helical" evidence="5">
    <location>
        <begin position="89"/>
        <end position="108"/>
    </location>
</feature>
<dbReference type="GO" id="GO:0012505">
    <property type="term" value="C:endomembrane system"/>
    <property type="evidence" value="ECO:0007669"/>
    <property type="project" value="UniProtKB-SubCell"/>
</dbReference>
<feature type="transmembrane region" description="Helical" evidence="5">
    <location>
        <begin position="45"/>
        <end position="68"/>
    </location>
</feature>
<evidence type="ECO:0000313" key="7">
    <source>
        <dbReference type="Proteomes" id="UP000464577"/>
    </source>
</evidence>
<keyword evidence="7" id="KW-1185">Reference proteome</keyword>
<accession>A0A6P1VUA0</accession>
<evidence type="ECO:0000256" key="4">
    <source>
        <dbReference type="ARBA" id="ARBA00023136"/>
    </source>
</evidence>
<dbReference type="GO" id="GO:0032259">
    <property type="term" value="P:methylation"/>
    <property type="evidence" value="ECO:0007669"/>
    <property type="project" value="UniProtKB-KW"/>
</dbReference>
<dbReference type="KEGG" id="senf:GJR95_11935"/>